<evidence type="ECO:0000313" key="1">
    <source>
        <dbReference type="EMBL" id="PKU41417.1"/>
    </source>
</evidence>
<keyword evidence="1" id="KW-0548">Nucleotidyltransferase</keyword>
<keyword evidence="1" id="KW-0695">RNA-directed DNA polymerase</keyword>
<reference evidence="2" key="1">
    <citation type="submission" date="2017-11" db="EMBL/GenBank/DDBJ databases">
        <authorList>
            <person name="Lima N.C."/>
            <person name="Parody-Merino A.M."/>
            <person name="Battley P.F."/>
            <person name="Fidler A.E."/>
            <person name="Prosdocimi F."/>
        </authorList>
    </citation>
    <scope>NUCLEOTIDE SEQUENCE [LARGE SCALE GENOMIC DNA]</scope>
</reference>
<dbReference type="OrthoDB" id="10063195at2759"/>
<name>A0A2I0U5T3_LIMLA</name>
<dbReference type="Proteomes" id="UP000233556">
    <property type="component" value="Unassembled WGS sequence"/>
</dbReference>
<dbReference type="AlphaFoldDB" id="A0A2I0U5T3"/>
<sequence>MKDKNRSYDNEELPIVGEDQVQDQLRNQKHMENKEMIRYSQHDFTKGKSSLKNWVAFYECTTALVNKARGTDIIYLDLCKVSDIVQHDILVSKLERDGSDGWTTQWIRN</sequence>
<keyword evidence="2" id="KW-1185">Reference proteome</keyword>
<gene>
    <name evidence="1" type="ORF">llap_8282</name>
</gene>
<accession>A0A2I0U5T3</accession>
<dbReference type="GO" id="GO:0003964">
    <property type="term" value="F:RNA-directed DNA polymerase activity"/>
    <property type="evidence" value="ECO:0007669"/>
    <property type="project" value="UniProtKB-KW"/>
</dbReference>
<reference evidence="2" key="2">
    <citation type="submission" date="2017-12" db="EMBL/GenBank/DDBJ databases">
        <title>Genome sequence of the Bar-tailed Godwit (Limosa lapponica baueri).</title>
        <authorList>
            <person name="Lima N.C.B."/>
            <person name="Parody-Merino A.M."/>
            <person name="Battley P.F."/>
            <person name="Fidler A.E."/>
            <person name="Prosdocimi F."/>
        </authorList>
    </citation>
    <scope>NUCLEOTIDE SEQUENCE [LARGE SCALE GENOMIC DNA]</scope>
</reference>
<dbReference type="EMBL" id="KZ506120">
    <property type="protein sequence ID" value="PKU41417.1"/>
    <property type="molecule type" value="Genomic_DNA"/>
</dbReference>
<evidence type="ECO:0000313" key="2">
    <source>
        <dbReference type="Proteomes" id="UP000233556"/>
    </source>
</evidence>
<organism evidence="1 2">
    <name type="scientific">Limosa lapponica baueri</name>
    <dbReference type="NCBI Taxonomy" id="1758121"/>
    <lineage>
        <taxon>Eukaryota</taxon>
        <taxon>Metazoa</taxon>
        <taxon>Chordata</taxon>
        <taxon>Craniata</taxon>
        <taxon>Vertebrata</taxon>
        <taxon>Euteleostomi</taxon>
        <taxon>Archelosauria</taxon>
        <taxon>Archosauria</taxon>
        <taxon>Dinosauria</taxon>
        <taxon>Saurischia</taxon>
        <taxon>Theropoda</taxon>
        <taxon>Coelurosauria</taxon>
        <taxon>Aves</taxon>
        <taxon>Neognathae</taxon>
        <taxon>Neoaves</taxon>
        <taxon>Charadriiformes</taxon>
        <taxon>Scolopacidae</taxon>
        <taxon>Limosa</taxon>
    </lineage>
</organism>
<proteinExistence type="predicted"/>
<protein>
    <submittedName>
        <fullName evidence="1">Rna-directed dna polymerase from mobile element jockey-like</fullName>
    </submittedName>
</protein>
<keyword evidence="1" id="KW-0808">Transferase</keyword>